<organism evidence="4 5">
    <name type="scientific">Actinomycetospora atypica</name>
    <dbReference type="NCBI Taxonomy" id="1290095"/>
    <lineage>
        <taxon>Bacteria</taxon>
        <taxon>Bacillati</taxon>
        <taxon>Actinomycetota</taxon>
        <taxon>Actinomycetes</taxon>
        <taxon>Pseudonocardiales</taxon>
        <taxon>Pseudonocardiaceae</taxon>
        <taxon>Actinomycetospora</taxon>
    </lineage>
</organism>
<dbReference type="InterPro" id="IPR051262">
    <property type="entry name" value="SMP-30/CGR1_Lactonase"/>
</dbReference>
<comment type="caution">
    <text evidence="4">The sequence shown here is derived from an EMBL/GenBank/DDBJ whole genome shotgun (WGS) entry which is preliminary data.</text>
</comment>
<evidence type="ECO:0000259" key="3">
    <source>
        <dbReference type="Pfam" id="PF08450"/>
    </source>
</evidence>
<protein>
    <submittedName>
        <fullName evidence="4">SMP-30/gluconolactonase/LRE family protein</fullName>
    </submittedName>
</protein>
<keyword evidence="2" id="KW-0378">Hydrolase</keyword>
<comment type="similarity">
    <text evidence="1">Belongs to the SMP-30/CGR1 family.</text>
</comment>
<dbReference type="InterPro" id="IPR011042">
    <property type="entry name" value="6-blade_b-propeller_TolB-like"/>
</dbReference>
<dbReference type="Gene3D" id="2.120.10.30">
    <property type="entry name" value="TolB, C-terminal domain"/>
    <property type="match status" value="1"/>
</dbReference>
<dbReference type="InterPro" id="IPR013658">
    <property type="entry name" value="SGL"/>
</dbReference>
<accession>A0ABV9YSR3</accession>
<dbReference type="SUPFAM" id="SSF63829">
    <property type="entry name" value="Calcium-dependent phosphotriesterase"/>
    <property type="match status" value="1"/>
</dbReference>
<dbReference type="PANTHER" id="PTHR47572">
    <property type="entry name" value="LIPOPROTEIN-RELATED"/>
    <property type="match status" value="1"/>
</dbReference>
<evidence type="ECO:0000256" key="2">
    <source>
        <dbReference type="ARBA" id="ARBA00022801"/>
    </source>
</evidence>
<feature type="domain" description="SMP-30/Gluconolactonase/LRE-like region" evidence="3">
    <location>
        <begin position="17"/>
        <end position="256"/>
    </location>
</feature>
<keyword evidence="5" id="KW-1185">Reference proteome</keyword>
<dbReference type="Pfam" id="PF08450">
    <property type="entry name" value="SGL"/>
    <property type="match status" value="1"/>
</dbReference>
<dbReference type="RefSeq" id="WP_378038201.1">
    <property type="nucleotide sequence ID" value="NZ_JBHSIV010000027.1"/>
</dbReference>
<name>A0ABV9YSR3_9PSEU</name>
<dbReference type="PRINTS" id="PR01790">
    <property type="entry name" value="SMP30FAMILY"/>
</dbReference>
<evidence type="ECO:0000313" key="4">
    <source>
        <dbReference type="EMBL" id="MFC5064858.1"/>
    </source>
</evidence>
<dbReference type="Proteomes" id="UP001595947">
    <property type="component" value="Unassembled WGS sequence"/>
</dbReference>
<reference evidence="5" key="1">
    <citation type="journal article" date="2019" name="Int. J. Syst. Evol. Microbiol.">
        <title>The Global Catalogue of Microorganisms (GCM) 10K type strain sequencing project: providing services to taxonomists for standard genome sequencing and annotation.</title>
        <authorList>
            <consortium name="The Broad Institute Genomics Platform"/>
            <consortium name="The Broad Institute Genome Sequencing Center for Infectious Disease"/>
            <person name="Wu L."/>
            <person name="Ma J."/>
        </authorList>
    </citation>
    <scope>NUCLEOTIDE SEQUENCE [LARGE SCALE GENOMIC DNA]</scope>
    <source>
        <strain evidence="5">CGMCC 4.7093</strain>
    </source>
</reference>
<proteinExistence type="inferred from homology"/>
<evidence type="ECO:0000313" key="5">
    <source>
        <dbReference type="Proteomes" id="UP001595947"/>
    </source>
</evidence>
<dbReference type="PANTHER" id="PTHR47572:SF4">
    <property type="entry name" value="LACTONASE DRP35"/>
    <property type="match status" value="1"/>
</dbReference>
<dbReference type="EMBL" id="JBHSIV010000027">
    <property type="protein sequence ID" value="MFC5064858.1"/>
    <property type="molecule type" value="Genomic_DNA"/>
</dbReference>
<gene>
    <name evidence="4" type="ORF">ACFPBZ_21725</name>
</gene>
<dbReference type="InterPro" id="IPR005511">
    <property type="entry name" value="SMP-30"/>
</dbReference>
<evidence type="ECO:0000256" key="1">
    <source>
        <dbReference type="ARBA" id="ARBA00008853"/>
    </source>
</evidence>
<sequence length="293" mass="30466">MPFHPLTPFASGHQFLEGLRWHDDALWASDFFSREVLRFAPDGTATTVARIPGAPSGLGFLPDGSVLVVSQADATVLQIAGDGSVAPYADFSGIAGGPGNDLLVTPDGHAYAGNFGFAIGAEDPKSTALAHIDPERRVQRVEGDVLFPNGMAVTPGAVLLLAETFLHRISAFDVAADGSLSGHRVWAQLADAFHPDGIALDADGGVWFGNALTTGEDSGFYRVVEGGEITDVVPVTGAQAVACTFGGQDLDTLYMACNRTTLEEFVQGRSAATVAVADVGRRGVAAPMAVTPR</sequence>